<dbReference type="SUPFAM" id="SSF54695">
    <property type="entry name" value="POZ domain"/>
    <property type="match status" value="1"/>
</dbReference>
<proteinExistence type="predicted"/>
<feature type="coiled-coil region" evidence="2">
    <location>
        <begin position="195"/>
        <end position="229"/>
    </location>
</feature>
<dbReference type="PANTHER" id="PTHR24373">
    <property type="entry name" value="SLIT RELATED LEUCINE-RICH REPEAT NEURONAL PROTEIN"/>
    <property type="match status" value="1"/>
</dbReference>
<dbReference type="SUPFAM" id="SSF52058">
    <property type="entry name" value="L domain-like"/>
    <property type="match status" value="1"/>
</dbReference>
<dbReference type="InterPro" id="IPR032675">
    <property type="entry name" value="LRR_dom_sf"/>
</dbReference>
<dbReference type="CDD" id="cd18186">
    <property type="entry name" value="BTB_POZ_ZBTB_KLHL-like"/>
    <property type="match status" value="1"/>
</dbReference>
<evidence type="ECO:0000313" key="4">
    <source>
        <dbReference type="EMBL" id="CAG9811139.1"/>
    </source>
</evidence>
<dbReference type="GO" id="GO:0031012">
    <property type="term" value="C:extracellular matrix"/>
    <property type="evidence" value="ECO:0007669"/>
    <property type="project" value="TreeGrafter"/>
</dbReference>
<keyword evidence="5" id="KW-1185">Reference proteome</keyword>
<protein>
    <recommendedName>
        <fullName evidence="3">BTB domain-containing protein</fullName>
    </recommendedName>
</protein>
<dbReference type="SMART" id="SM00225">
    <property type="entry name" value="BTB"/>
    <property type="match status" value="1"/>
</dbReference>
<dbReference type="PANTHER" id="PTHR24373:SF370">
    <property type="entry name" value="FISH-LIPS, ISOFORM E"/>
    <property type="match status" value="1"/>
</dbReference>
<reference evidence="4" key="1">
    <citation type="submission" date="2022-01" db="EMBL/GenBank/DDBJ databases">
        <authorList>
            <person name="King R."/>
        </authorList>
    </citation>
    <scope>NUCLEOTIDE SEQUENCE</scope>
</reference>
<dbReference type="InterPro" id="IPR001611">
    <property type="entry name" value="Leu-rich_rpt"/>
</dbReference>
<reference evidence="4" key="2">
    <citation type="submission" date="2022-10" db="EMBL/GenBank/DDBJ databases">
        <authorList>
            <consortium name="ENA_rothamsted_submissions"/>
            <consortium name="culmorum"/>
            <person name="King R."/>
        </authorList>
    </citation>
    <scope>NUCLEOTIDE SEQUENCE</scope>
</reference>
<dbReference type="GO" id="GO:0005615">
    <property type="term" value="C:extracellular space"/>
    <property type="evidence" value="ECO:0007669"/>
    <property type="project" value="TreeGrafter"/>
</dbReference>
<keyword evidence="2" id="KW-0175">Coiled coil</keyword>
<dbReference type="Pfam" id="PF13855">
    <property type="entry name" value="LRR_8"/>
    <property type="match status" value="1"/>
</dbReference>
<sequence length="336" mass="39083">MFKFYTVYSKCTFGIHPSRIDQCYGCRVTDQEIPENQDCKISGQHESGMSNNDVISVHFENCTITKVPQGLIKIFPNLRILDIWNSKLSKICKNDLIDYVNLKKLRCEFNNLEFLTGDLFEGFERLEFISFNNNKLSIIEPCILDGLKNLKYVDFRDNPNYSQFYSIYPENHPNSTLDGVKIEIAEKFFKKFKFFQDLKTSEDNLKKENQELKDSKLKLEAELEQEKFKNFKLVSRFETGIIDDVKAFIEDETTKDFQITIDSHEFPVHKFLIAARSPTLAEILKNNPEVENLNLVDISVETFEIIHNFLYTDELPGDDGTNYLHLFAAAGKLKIE</sequence>
<dbReference type="Proteomes" id="UP001153620">
    <property type="component" value="Chromosome 4"/>
</dbReference>
<dbReference type="Pfam" id="PF00651">
    <property type="entry name" value="BTB"/>
    <property type="match status" value="1"/>
</dbReference>
<evidence type="ECO:0000313" key="5">
    <source>
        <dbReference type="Proteomes" id="UP001153620"/>
    </source>
</evidence>
<dbReference type="OrthoDB" id="624345at2759"/>
<evidence type="ECO:0000256" key="2">
    <source>
        <dbReference type="SAM" id="Coils"/>
    </source>
</evidence>
<organism evidence="4 5">
    <name type="scientific">Chironomus riparius</name>
    <dbReference type="NCBI Taxonomy" id="315576"/>
    <lineage>
        <taxon>Eukaryota</taxon>
        <taxon>Metazoa</taxon>
        <taxon>Ecdysozoa</taxon>
        <taxon>Arthropoda</taxon>
        <taxon>Hexapoda</taxon>
        <taxon>Insecta</taxon>
        <taxon>Pterygota</taxon>
        <taxon>Neoptera</taxon>
        <taxon>Endopterygota</taxon>
        <taxon>Diptera</taxon>
        <taxon>Nematocera</taxon>
        <taxon>Chironomoidea</taxon>
        <taxon>Chironomidae</taxon>
        <taxon>Chironominae</taxon>
        <taxon>Chironomus</taxon>
    </lineage>
</organism>
<dbReference type="Gene3D" id="3.80.10.10">
    <property type="entry name" value="Ribonuclease Inhibitor"/>
    <property type="match status" value="1"/>
</dbReference>
<gene>
    <name evidence="4" type="ORF">CHIRRI_LOCUS13948</name>
</gene>
<accession>A0A9N9S878</accession>
<dbReference type="AlphaFoldDB" id="A0A9N9S878"/>
<keyword evidence="1" id="KW-0732">Signal</keyword>
<dbReference type="PROSITE" id="PS50097">
    <property type="entry name" value="BTB"/>
    <property type="match status" value="1"/>
</dbReference>
<dbReference type="InterPro" id="IPR000210">
    <property type="entry name" value="BTB/POZ_dom"/>
</dbReference>
<dbReference type="InterPro" id="IPR050328">
    <property type="entry name" value="Dev_Immune_Receptor"/>
</dbReference>
<evidence type="ECO:0000259" key="3">
    <source>
        <dbReference type="PROSITE" id="PS50097"/>
    </source>
</evidence>
<dbReference type="Gene3D" id="3.30.710.10">
    <property type="entry name" value="Potassium Channel Kv1.1, Chain A"/>
    <property type="match status" value="1"/>
</dbReference>
<dbReference type="EMBL" id="OU895880">
    <property type="protein sequence ID" value="CAG9811139.1"/>
    <property type="molecule type" value="Genomic_DNA"/>
</dbReference>
<feature type="domain" description="BTB" evidence="3">
    <location>
        <begin position="255"/>
        <end position="319"/>
    </location>
</feature>
<name>A0A9N9S878_9DIPT</name>
<dbReference type="InterPro" id="IPR011333">
    <property type="entry name" value="SKP1/BTB/POZ_sf"/>
</dbReference>
<evidence type="ECO:0000256" key="1">
    <source>
        <dbReference type="ARBA" id="ARBA00022729"/>
    </source>
</evidence>